<accession>A0A6A6UV34</accession>
<dbReference type="OrthoDB" id="202415at2759"/>
<gene>
    <name evidence="3" type="ORF">BT63DRAFT_449928</name>
</gene>
<sequence>MKPWTINRRGYTLCTFSCMVLLLILITTVFFPPYGSRLPTSLQSKPEQESAETRKIWKLPPMDQRIPINASMSLTPEDEYSGFHDNWTFDTDRDERNFHLSPKQCSIAFPKFYYEIERAVKYRILKGLGRITEQDVDITWREGGGEILRAMIYDKQLYIIDVEWADHGYDVPRAIAILHSINRAVISYPGKLPNIEFALNLSDWPLDPDHRWPLWVFTRHEEDPEKWVVPDFGYWSWPESFMGEYSELRHEIRENEPSWQHKFPKAVWRGAIATNELREELLKKSKNKPWADIKSITWDDKANLKKIGLTIPQHCNYKFVVHTEGHSYSGRGKYLLNCQSVSIVHTPMWLEPHTHLFISEGPNQNIVAVDRNFTNLDSAMKDLLTSPRKAQRIARNSVQTFRDRYLTPAAQACYWRRLFYVWSQISFEPKLFHDVKDQNGQRRRKVRGKPFESFVSEFTLPVKAES</sequence>
<dbReference type="SMART" id="SM00672">
    <property type="entry name" value="CAP10"/>
    <property type="match status" value="1"/>
</dbReference>
<dbReference type="EMBL" id="MU004230">
    <property type="protein sequence ID" value="KAF2674938.1"/>
    <property type="molecule type" value="Genomic_DNA"/>
</dbReference>
<evidence type="ECO:0000313" key="3">
    <source>
        <dbReference type="EMBL" id="KAF2674938.1"/>
    </source>
</evidence>
<dbReference type="InterPro" id="IPR006598">
    <property type="entry name" value="CAP10"/>
</dbReference>
<feature type="domain" description="Glycosyl transferase CAP10" evidence="2">
    <location>
        <begin position="191"/>
        <end position="427"/>
    </location>
</feature>
<feature type="transmembrane region" description="Helical" evidence="1">
    <location>
        <begin position="12"/>
        <end position="34"/>
    </location>
</feature>
<keyword evidence="4" id="KW-1185">Reference proteome</keyword>
<reference evidence="3" key="1">
    <citation type="journal article" date="2020" name="Stud. Mycol.">
        <title>101 Dothideomycetes genomes: a test case for predicting lifestyles and emergence of pathogens.</title>
        <authorList>
            <person name="Haridas S."/>
            <person name="Albert R."/>
            <person name="Binder M."/>
            <person name="Bloem J."/>
            <person name="Labutti K."/>
            <person name="Salamov A."/>
            <person name="Andreopoulos B."/>
            <person name="Baker S."/>
            <person name="Barry K."/>
            <person name="Bills G."/>
            <person name="Bluhm B."/>
            <person name="Cannon C."/>
            <person name="Castanera R."/>
            <person name="Culley D."/>
            <person name="Daum C."/>
            <person name="Ezra D."/>
            <person name="Gonzalez J."/>
            <person name="Henrissat B."/>
            <person name="Kuo A."/>
            <person name="Liang C."/>
            <person name="Lipzen A."/>
            <person name="Lutzoni F."/>
            <person name="Magnuson J."/>
            <person name="Mondo S."/>
            <person name="Nolan M."/>
            <person name="Ohm R."/>
            <person name="Pangilinan J."/>
            <person name="Park H.-J."/>
            <person name="Ramirez L."/>
            <person name="Alfaro M."/>
            <person name="Sun H."/>
            <person name="Tritt A."/>
            <person name="Yoshinaga Y."/>
            <person name="Zwiers L.-H."/>
            <person name="Turgeon B."/>
            <person name="Goodwin S."/>
            <person name="Spatafora J."/>
            <person name="Crous P."/>
            <person name="Grigoriev I."/>
        </authorList>
    </citation>
    <scope>NUCLEOTIDE SEQUENCE</scope>
    <source>
        <strain evidence="3">CBS 115976</strain>
    </source>
</reference>
<dbReference type="AlphaFoldDB" id="A0A6A6UV34"/>
<dbReference type="PANTHER" id="PTHR12203:SF107">
    <property type="entry name" value="GLYCOSYL TRANSFERASE CAP10 DOMAIN-CONTAINING PROTEIN"/>
    <property type="match status" value="1"/>
</dbReference>
<protein>
    <submittedName>
        <fullName evidence="3">DUF821 domain-containing protein</fullName>
    </submittedName>
</protein>
<keyword evidence="1" id="KW-0812">Transmembrane</keyword>
<evidence type="ECO:0000259" key="2">
    <source>
        <dbReference type="SMART" id="SM00672"/>
    </source>
</evidence>
<proteinExistence type="predicted"/>
<evidence type="ECO:0000313" key="4">
    <source>
        <dbReference type="Proteomes" id="UP000799302"/>
    </source>
</evidence>
<dbReference type="Pfam" id="PF05686">
    <property type="entry name" value="Glyco_transf_90"/>
    <property type="match status" value="1"/>
</dbReference>
<keyword evidence="1" id="KW-1133">Transmembrane helix</keyword>
<dbReference type="Proteomes" id="UP000799302">
    <property type="component" value="Unassembled WGS sequence"/>
</dbReference>
<dbReference type="PANTHER" id="PTHR12203">
    <property type="entry name" value="KDEL LYS-ASP-GLU-LEU CONTAINING - RELATED"/>
    <property type="match status" value="1"/>
</dbReference>
<evidence type="ECO:0000256" key="1">
    <source>
        <dbReference type="SAM" id="Phobius"/>
    </source>
</evidence>
<dbReference type="InterPro" id="IPR051091">
    <property type="entry name" value="O-Glucosyltr/Glycosyltrsf_90"/>
</dbReference>
<keyword evidence="1" id="KW-0472">Membrane</keyword>
<organism evidence="3 4">
    <name type="scientific">Microthyrium microscopicum</name>
    <dbReference type="NCBI Taxonomy" id="703497"/>
    <lineage>
        <taxon>Eukaryota</taxon>
        <taxon>Fungi</taxon>
        <taxon>Dikarya</taxon>
        <taxon>Ascomycota</taxon>
        <taxon>Pezizomycotina</taxon>
        <taxon>Dothideomycetes</taxon>
        <taxon>Dothideomycetes incertae sedis</taxon>
        <taxon>Microthyriales</taxon>
        <taxon>Microthyriaceae</taxon>
        <taxon>Microthyrium</taxon>
    </lineage>
</organism>
<name>A0A6A6UV34_9PEZI</name>